<evidence type="ECO:0000313" key="1">
    <source>
        <dbReference type="EMBL" id="CAG9709706.1"/>
    </source>
</evidence>
<accession>A0A650LZU2</accession>
<dbReference type="EMBL" id="UWJD01000001">
    <property type="protein sequence ID" value="VCT83669.1"/>
    <property type="molecule type" value="Genomic_DNA"/>
</dbReference>
<reference evidence="2" key="3">
    <citation type="submission" date="2022-10" db="EMBL/GenBank/DDBJ databases">
        <authorList>
            <person name="Aires J."/>
            <person name="Mesa V."/>
        </authorList>
    </citation>
    <scope>NUCLEOTIDE SEQUENCE</scope>
    <source>
        <strain evidence="2">Clostridium neonatale JD116</strain>
    </source>
</reference>
<gene>
    <name evidence="2" type="ORF">CNEO2_550004</name>
    <name evidence="1" type="ORF">CNEO_44342</name>
    <name evidence="3" type="ORF">CNEONATNEC25_01266</name>
</gene>
<dbReference type="EMBL" id="CAKJVE010000004">
    <property type="protein sequence ID" value="CAG9709706.1"/>
    <property type="molecule type" value="Genomic_DNA"/>
</dbReference>
<dbReference type="Proteomes" id="UP000431451">
    <property type="component" value="Unassembled WGS sequence"/>
</dbReference>
<proteinExistence type="predicted"/>
<name>A0A650LZU2_9CLOT</name>
<dbReference type="AlphaFoldDB" id="A0A650LZU2"/>
<dbReference type="EMBL" id="CAMTCP010000254">
    <property type="protein sequence ID" value="CAI3654926.1"/>
    <property type="molecule type" value="Genomic_DNA"/>
</dbReference>
<evidence type="ECO:0000313" key="3">
    <source>
        <dbReference type="EMBL" id="VCT83669.1"/>
    </source>
</evidence>
<sequence length="31" mass="3590">MAWMLKCIECAKKNGIDTPNTEIAYQTNFVR</sequence>
<dbReference type="Proteomes" id="UP000789738">
    <property type="component" value="Unassembled WGS sequence"/>
</dbReference>
<reference evidence="3 4" key="1">
    <citation type="submission" date="2018-06" db="EMBL/GenBank/DDBJ databases">
        <authorList>
            <consortium name="IHU Genomes"/>
        </authorList>
    </citation>
    <scope>NUCLEOTIDE SEQUENCE [LARGE SCALE GENOMIC DNA]</scope>
    <source>
        <strain evidence="3 4">NEC25</strain>
    </source>
</reference>
<organism evidence="3 4">
    <name type="scientific">Clostridium neonatale</name>
    <dbReference type="NCBI Taxonomy" id="137838"/>
    <lineage>
        <taxon>Bacteria</taxon>
        <taxon>Bacillati</taxon>
        <taxon>Bacillota</taxon>
        <taxon>Clostridia</taxon>
        <taxon>Eubacteriales</taxon>
        <taxon>Clostridiaceae</taxon>
        <taxon>Clostridium</taxon>
    </lineage>
</organism>
<protein>
    <submittedName>
        <fullName evidence="3">Uncharacterized protein</fullName>
    </submittedName>
</protein>
<dbReference type="Proteomes" id="UP001189143">
    <property type="component" value="Unassembled WGS sequence"/>
</dbReference>
<evidence type="ECO:0000313" key="4">
    <source>
        <dbReference type="Proteomes" id="UP000431451"/>
    </source>
</evidence>
<evidence type="ECO:0000313" key="2">
    <source>
        <dbReference type="EMBL" id="CAI3654926.1"/>
    </source>
</evidence>
<reference evidence="1" key="2">
    <citation type="submission" date="2021-10" db="EMBL/GenBank/DDBJ databases">
        <authorList>
            <person name="Mesa V."/>
        </authorList>
    </citation>
    <scope>NUCLEOTIDE SEQUENCE</scope>
    <source>
        <strain evidence="1">CC3_PB</strain>
    </source>
</reference>